<keyword evidence="1" id="KW-0963">Cytoplasm</keyword>
<sequence>MKISYSAPAKVILSGEHAVVYGKPALVSALDLRLNFTVTNSDRSSQDGKTWEEVKMVAKKVKDYLIKQKIQFKDKKYNFKIDSNIPVKQRLGSSAAFCVASVAALLEFYSNREFDKETINSIAYNCEKYFHKNASGVDVSTSCFGGFIFYRKEFEFLKNITSLNFKLPKKFDDNLFLIYSGDPLESTGEMVEAVGKLYNRKPQFVEEVLNDIEKTTKRLVVSIVKEDVGFFIRSIVDNQILLDMLGVVSKRAKNLLKDLEPYGYGKVTGGGGKKEGSGYMLFYADKIKEFENYCRLKNITYFKFIQSYEGVKKSKN</sequence>
<dbReference type="InterPro" id="IPR014721">
    <property type="entry name" value="Ribsml_uS5_D2-typ_fold_subgr"/>
</dbReference>
<dbReference type="InterPro" id="IPR036554">
    <property type="entry name" value="GHMP_kinase_C_sf"/>
</dbReference>
<keyword evidence="7" id="KW-0460">Magnesium</keyword>
<dbReference type="GO" id="GO:0004496">
    <property type="term" value="F:mevalonate kinase activity"/>
    <property type="evidence" value="ECO:0007669"/>
    <property type="project" value="InterPro"/>
</dbReference>
<dbReference type="Proteomes" id="UP000178040">
    <property type="component" value="Unassembled WGS sequence"/>
</dbReference>
<dbReference type="Gene3D" id="3.30.70.890">
    <property type="entry name" value="GHMP kinase, C-terminal domain"/>
    <property type="match status" value="1"/>
</dbReference>
<dbReference type="NCBIfam" id="TIGR00549">
    <property type="entry name" value="mevalon_kin"/>
    <property type="match status" value="1"/>
</dbReference>
<dbReference type="SUPFAM" id="SSF55060">
    <property type="entry name" value="GHMP Kinase, C-terminal domain"/>
    <property type="match status" value="1"/>
</dbReference>
<gene>
    <name evidence="11" type="ORF">A3B40_05195</name>
</gene>
<dbReference type="InterPro" id="IPR020568">
    <property type="entry name" value="Ribosomal_Su5_D2-typ_SF"/>
</dbReference>
<evidence type="ECO:0000313" key="11">
    <source>
        <dbReference type="EMBL" id="OGK44812.1"/>
    </source>
</evidence>
<keyword evidence="4" id="KW-0547">Nucleotide-binding</keyword>
<dbReference type="PANTHER" id="PTHR43290">
    <property type="entry name" value="MEVALONATE KINASE"/>
    <property type="match status" value="1"/>
</dbReference>
<evidence type="ECO:0000256" key="2">
    <source>
        <dbReference type="ARBA" id="ARBA00022516"/>
    </source>
</evidence>
<dbReference type="AlphaFoldDB" id="A0A1F7ING1"/>
<keyword evidence="2" id="KW-0444">Lipid biosynthesis</keyword>
<name>A0A1F7ING1_9BACT</name>
<dbReference type="GO" id="GO:0005829">
    <property type="term" value="C:cytosol"/>
    <property type="evidence" value="ECO:0007669"/>
    <property type="project" value="TreeGrafter"/>
</dbReference>
<reference evidence="11 12" key="1">
    <citation type="journal article" date="2016" name="Nat. Commun.">
        <title>Thousands of microbial genomes shed light on interconnected biogeochemical processes in an aquifer system.</title>
        <authorList>
            <person name="Anantharaman K."/>
            <person name="Brown C.T."/>
            <person name="Hug L.A."/>
            <person name="Sharon I."/>
            <person name="Castelle C.J."/>
            <person name="Probst A.J."/>
            <person name="Thomas B.C."/>
            <person name="Singh A."/>
            <person name="Wilkins M.J."/>
            <person name="Karaoz U."/>
            <person name="Brodie E.L."/>
            <person name="Williams K.H."/>
            <person name="Hubbard S.S."/>
            <person name="Banfield J.F."/>
        </authorList>
    </citation>
    <scope>NUCLEOTIDE SEQUENCE [LARGE SCALE GENOMIC DNA]</scope>
</reference>
<evidence type="ECO:0000256" key="1">
    <source>
        <dbReference type="ARBA" id="ARBA00022490"/>
    </source>
</evidence>
<dbReference type="PRINTS" id="PR00959">
    <property type="entry name" value="MEVGALKINASE"/>
</dbReference>
<evidence type="ECO:0000256" key="7">
    <source>
        <dbReference type="ARBA" id="ARBA00022842"/>
    </source>
</evidence>
<dbReference type="SUPFAM" id="SSF54211">
    <property type="entry name" value="Ribosomal protein S5 domain 2-like"/>
    <property type="match status" value="1"/>
</dbReference>
<feature type="domain" description="GHMP kinase N-terminal" evidence="10">
    <location>
        <begin position="66"/>
        <end position="146"/>
    </location>
</feature>
<keyword evidence="3" id="KW-0808">Transferase</keyword>
<evidence type="ECO:0000256" key="3">
    <source>
        <dbReference type="ARBA" id="ARBA00022679"/>
    </source>
</evidence>
<dbReference type="InterPro" id="IPR006204">
    <property type="entry name" value="GHMP_kinase_N_dom"/>
</dbReference>
<protein>
    <submittedName>
        <fullName evidence="11">Mevalonate kinase</fullName>
    </submittedName>
</protein>
<dbReference type="GO" id="GO:0019287">
    <property type="term" value="P:isopentenyl diphosphate biosynthetic process, mevalonate pathway"/>
    <property type="evidence" value="ECO:0007669"/>
    <property type="project" value="UniProtKB-UniPathway"/>
</dbReference>
<dbReference type="Pfam" id="PF00288">
    <property type="entry name" value="GHMP_kinases_N"/>
    <property type="match status" value="1"/>
</dbReference>
<comment type="pathway">
    <text evidence="9">Isoprenoid biosynthesis; isopentenyl diphosphate biosynthesis via mevalonate pathway; isopentenyl diphosphate from (R)-mevalonate: step 1/3.</text>
</comment>
<evidence type="ECO:0000256" key="6">
    <source>
        <dbReference type="ARBA" id="ARBA00022840"/>
    </source>
</evidence>
<dbReference type="PANTHER" id="PTHR43290:SF2">
    <property type="entry name" value="MEVALONATE KINASE"/>
    <property type="match status" value="1"/>
</dbReference>
<evidence type="ECO:0000256" key="4">
    <source>
        <dbReference type="ARBA" id="ARBA00022741"/>
    </source>
</evidence>
<keyword evidence="6" id="KW-0067">ATP-binding</keyword>
<accession>A0A1F7ING1</accession>
<comment type="caution">
    <text evidence="11">The sequence shown here is derived from an EMBL/GenBank/DDBJ whole genome shotgun (WGS) entry which is preliminary data.</text>
</comment>
<evidence type="ECO:0000259" key="10">
    <source>
        <dbReference type="Pfam" id="PF00288"/>
    </source>
</evidence>
<evidence type="ECO:0000256" key="8">
    <source>
        <dbReference type="ARBA" id="ARBA00023098"/>
    </source>
</evidence>
<dbReference type="Gene3D" id="3.30.230.10">
    <property type="match status" value="1"/>
</dbReference>
<dbReference type="InterPro" id="IPR006205">
    <property type="entry name" value="Mev_gal_kin"/>
</dbReference>
<organism evidence="11 12">
    <name type="scientific">Candidatus Roizmanbacteria bacterium RIFCSPLOWO2_01_FULL_37_16</name>
    <dbReference type="NCBI Taxonomy" id="1802058"/>
    <lineage>
        <taxon>Bacteria</taxon>
        <taxon>Candidatus Roizmaniibacteriota</taxon>
    </lineage>
</organism>
<evidence type="ECO:0000256" key="9">
    <source>
        <dbReference type="ARBA" id="ARBA00029438"/>
    </source>
</evidence>
<dbReference type="UniPathway" id="UPA00057">
    <property type="reaction ID" value="UER00098"/>
</dbReference>
<proteinExistence type="predicted"/>
<keyword evidence="5 11" id="KW-0418">Kinase</keyword>
<dbReference type="GO" id="GO:0005524">
    <property type="term" value="F:ATP binding"/>
    <property type="evidence" value="ECO:0007669"/>
    <property type="project" value="UniProtKB-KW"/>
</dbReference>
<dbReference type="EMBL" id="MGAI01000021">
    <property type="protein sequence ID" value="OGK44812.1"/>
    <property type="molecule type" value="Genomic_DNA"/>
</dbReference>
<keyword evidence="8" id="KW-0443">Lipid metabolism</keyword>
<evidence type="ECO:0000256" key="5">
    <source>
        <dbReference type="ARBA" id="ARBA00022777"/>
    </source>
</evidence>
<evidence type="ECO:0000313" key="12">
    <source>
        <dbReference type="Proteomes" id="UP000178040"/>
    </source>
</evidence>